<dbReference type="SMART" id="SM00858">
    <property type="entry name" value="SAF"/>
    <property type="match status" value="1"/>
</dbReference>
<feature type="domain" description="SAF" evidence="3">
    <location>
        <begin position="67"/>
        <end position="128"/>
    </location>
</feature>
<sequence length="234" mass="23320">MGTSMSSSGLKGGGFQVPGARRTGPEQPPAVTGARRRRLGWAWAGVGAVVVSAVGFTLVAQAVGERERVLVLARDVPSGRVLKPGDLRVVEVAADVGVVSLADRGMVLGRRAKVPLVAGALLAPGQVGTSAAFPPKGFSQVALAVEPGGAPPDLGRGERVALLSGPSGSGAATDEAEEKAASAVAGTVTGVRAAESAGGPRVVTVLVETGAARRAAQLEHPRVVVLPAEGREAP</sequence>
<dbReference type="Pfam" id="PF08666">
    <property type="entry name" value="SAF"/>
    <property type="match status" value="1"/>
</dbReference>
<evidence type="ECO:0000259" key="3">
    <source>
        <dbReference type="SMART" id="SM00858"/>
    </source>
</evidence>
<proteinExistence type="predicted"/>
<keyword evidence="2" id="KW-1133">Transmembrane helix</keyword>
<dbReference type="Proteomes" id="UP001230328">
    <property type="component" value="Unassembled WGS sequence"/>
</dbReference>
<protein>
    <recommendedName>
        <fullName evidence="3">SAF domain-containing protein</fullName>
    </recommendedName>
</protein>
<reference evidence="4 5" key="1">
    <citation type="submission" date="2023-07" db="EMBL/GenBank/DDBJ databases">
        <title>Comparative genomics of wheat-associated soil bacteria to identify genetic determinants of phenazine resistance.</title>
        <authorList>
            <person name="Mouncey N."/>
        </authorList>
    </citation>
    <scope>NUCLEOTIDE SEQUENCE [LARGE SCALE GENOMIC DNA]</scope>
    <source>
        <strain evidence="4 5">V2I4</strain>
    </source>
</reference>
<dbReference type="InterPro" id="IPR013974">
    <property type="entry name" value="SAF"/>
</dbReference>
<gene>
    <name evidence="4" type="ORF">QF035_002366</name>
</gene>
<dbReference type="EMBL" id="JAUSZI010000002">
    <property type="protein sequence ID" value="MDQ1024784.1"/>
    <property type="molecule type" value="Genomic_DNA"/>
</dbReference>
<accession>A0ABU0SMJ2</accession>
<evidence type="ECO:0000256" key="2">
    <source>
        <dbReference type="SAM" id="Phobius"/>
    </source>
</evidence>
<keyword evidence="5" id="KW-1185">Reference proteome</keyword>
<evidence type="ECO:0000313" key="5">
    <source>
        <dbReference type="Proteomes" id="UP001230328"/>
    </source>
</evidence>
<organism evidence="4 5">
    <name type="scientific">Streptomyces umbrinus</name>
    <dbReference type="NCBI Taxonomy" id="67370"/>
    <lineage>
        <taxon>Bacteria</taxon>
        <taxon>Bacillati</taxon>
        <taxon>Actinomycetota</taxon>
        <taxon>Actinomycetes</taxon>
        <taxon>Kitasatosporales</taxon>
        <taxon>Streptomycetaceae</taxon>
        <taxon>Streptomyces</taxon>
        <taxon>Streptomyces phaeochromogenes group</taxon>
    </lineage>
</organism>
<evidence type="ECO:0000313" key="4">
    <source>
        <dbReference type="EMBL" id="MDQ1024784.1"/>
    </source>
</evidence>
<evidence type="ECO:0000256" key="1">
    <source>
        <dbReference type="SAM" id="MobiDB-lite"/>
    </source>
</evidence>
<feature type="region of interest" description="Disordered" evidence="1">
    <location>
        <begin position="1"/>
        <end position="33"/>
    </location>
</feature>
<feature type="transmembrane region" description="Helical" evidence="2">
    <location>
        <begin position="41"/>
        <end position="64"/>
    </location>
</feature>
<name>A0ABU0SMJ2_9ACTN</name>
<keyword evidence="2" id="KW-0812">Transmembrane</keyword>
<keyword evidence="2" id="KW-0472">Membrane</keyword>
<dbReference type="CDD" id="cd11614">
    <property type="entry name" value="SAF_CpaB_FlgA_like"/>
    <property type="match status" value="1"/>
</dbReference>
<comment type="caution">
    <text evidence="4">The sequence shown here is derived from an EMBL/GenBank/DDBJ whole genome shotgun (WGS) entry which is preliminary data.</text>
</comment>